<dbReference type="Proteomes" id="UP001152797">
    <property type="component" value="Unassembled WGS sequence"/>
</dbReference>
<reference evidence="3" key="2">
    <citation type="submission" date="2024-04" db="EMBL/GenBank/DDBJ databases">
        <authorList>
            <person name="Chen Y."/>
            <person name="Shah S."/>
            <person name="Dougan E. K."/>
            <person name="Thang M."/>
            <person name="Chan C."/>
        </authorList>
    </citation>
    <scope>NUCLEOTIDE SEQUENCE [LARGE SCALE GENOMIC DNA]</scope>
</reference>
<evidence type="ECO:0000313" key="4">
    <source>
        <dbReference type="Proteomes" id="UP001152797"/>
    </source>
</evidence>
<sequence>MAPRCAVVSALLPLLAAAGQVDPRYAKEITVYHVHAANVSNIPMDMDTGDVPGDLFFELDQFLLPLQCADPSYFYDKFECQNPEHLSKGLVATEVHLEVDSRYTNYSGCNFCTGTDPFTRKPCEAGTYVCDCMNFLNPKGCDRRFVGMETVVHEFVHDVTEECKDTLEEVCGHVRYSKWCNLCLARHQHILNKSTCSADAKSYCPGIGFPLCTSDSKNYDCWHMNLGRKTKGLWFSTFREGYCDDESPDAFCSWKVLSSKTIQEECVKTRLRDTVEEEGAECFEACGTRNQSSPCWVGCFFTTVLGPQSHNSTNVTGMALEKLTDAWSSSFQVCPEVEEETSLVV</sequence>
<accession>A0A9P1CES1</accession>
<dbReference type="EMBL" id="CAMXCT030001441">
    <property type="protein sequence ID" value="CAL4777418.1"/>
    <property type="molecule type" value="Genomic_DNA"/>
</dbReference>
<evidence type="ECO:0000256" key="1">
    <source>
        <dbReference type="SAM" id="SignalP"/>
    </source>
</evidence>
<name>A0A9P1CES1_9DINO</name>
<comment type="caution">
    <text evidence="2">The sequence shown here is derived from an EMBL/GenBank/DDBJ whole genome shotgun (WGS) entry which is preliminary data.</text>
</comment>
<evidence type="ECO:0000313" key="2">
    <source>
        <dbReference type="EMBL" id="CAI3990106.1"/>
    </source>
</evidence>
<keyword evidence="1" id="KW-0732">Signal</keyword>
<keyword evidence="4" id="KW-1185">Reference proteome</keyword>
<dbReference type="EMBL" id="CAMXCT010001441">
    <property type="protein sequence ID" value="CAI3990106.1"/>
    <property type="molecule type" value="Genomic_DNA"/>
</dbReference>
<dbReference type="AlphaFoldDB" id="A0A9P1CES1"/>
<dbReference type="EMBL" id="CAMXCT020001441">
    <property type="protein sequence ID" value="CAL1143481.1"/>
    <property type="molecule type" value="Genomic_DNA"/>
</dbReference>
<reference evidence="2" key="1">
    <citation type="submission" date="2022-10" db="EMBL/GenBank/DDBJ databases">
        <authorList>
            <person name="Chen Y."/>
            <person name="Dougan E. K."/>
            <person name="Chan C."/>
            <person name="Rhodes N."/>
            <person name="Thang M."/>
        </authorList>
    </citation>
    <scope>NUCLEOTIDE SEQUENCE</scope>
</reference>
<evidence type="ECO:0000313" key="3">
    <source>
        <dbReference type="EMBL" id="CAL1143481.1"/>
    </source>
</evidence>
<organism evidence="2">
    <name type="scientific">Cladocopium goreaui</name>
    <dbReference type="NCBI Taxonomy" id="2562237"/>
    <lineage>
        <taxon>Eukaryota</taxon>
        <taxon>Sar</taxon>
        <taxon>Alveolata</taxon>
        <taxon>Dinophyceae</taxon>
        <taxon>Suessiales</taxon>
        <taxon>Symbiodiniaceae</taxon>
        <taxon>Cladocopium</taxon>
    </lineage>
</organism>
<dbReference type="OrthoDB" id="443210at2759"/>
<gene>
    <name evidence="2" type="ORF">C1SCF055_LOCUS17126</name>
</gene>
<protein>
    <submittedName>
        <fullName evidence="2">Uncharacterized protein</fullName>
    </submittedName>
</protein>
<feature type="chain" id="PRO_5043270412" evidence="1">
    <location>
        <begin position="19"/>
        <end position="345"/>
    </location>
</feature>
<feature type="signal peptide" evidence="1">
    <location>
        <begin position="1"/>
        <end position="18"/>
    </location>
</feature>
<proteinExistence type="predicted"/>